<dbReference type="Proteomes" id="UP000257706">
    <property type="component" value="Unassembled WGS sequence"/>
</dbReference>
<organism evidence="1 2">
    <name type="scientific">Tistrella mobilis</name>
    <dbReference type="NCBI Taxonomy" id="171437"/>
    <lineage>
        <taxon>Bacteria</taxon>
        <taxon>Pseudomonadati</taxon>
        <taxon>Pseudomonadota</taxon>
        <taxon>Alphaproteobacteria</taxon>
        <taxon>Geminicoccales</taxon>
        <taxon>Geminicoccaceae</taxon>
        <taxon>Tistrella</taxon>
    </lineage>
</organism>
<accession>A0A3B9INT8</accession>
<sequence>MTELLLQATAAPFSADLTANDPTFSPEADPAREARLVDAWAEMRLDRRARSACAGRPRAALPEMSALLPAGAGVVEAALCRDMLARARSMAGFDTPPPAGAAHAAGRRLGLLADADAAAG</sequence>
<reference evidence="1 2" key="1">
    <citation type="journal article" date="2018" name="Nat. Biotechnol.">
        <title>A standardized bacterial taxonomy based on genome phylogeny substantially revises the tree of life.</title>
        <authorList>
            <person name="Parks D.H."/>
            <person name="Chuvochina M."/>
            <person name="Waite D.W."/>
            <person name="Rinke C."/>
            <person name="Skarshewski A."/>
            <person name="Chaumeil P.A."/>
            <person name="Hugenholtz P."/>
        </authorList>
    </citation>
    <scope>NUCLEOTIDE SEQUENCE [LARGE SCALE GENOMIC DNA]</scope>
    <source>
        <strain evidence="1">UBA8739</strain>
    </source>
</reference>
<dbReference type="AlphaFoldDB" id="A0A3B9INT8"/>
<comment type="caution">
    <text evidence="1">The sequence shown here is derived from an EMBL/GenBank/DDBJ whole genome shotgun (WGS) entry which is preliminary data.</text>
</comment>
<gene>
    <name evidence="1" type="ORF">DCK97_18280</name>
</gene>
<protein>
    <submittedName>
        <fullName evidence="1">Uncharacterized protein</fullName>
    </submittedName>
</protein>
<feature type="non-terminal residue" evidence="1">
    <location>
        <position position="120"/>
    </location>
</feature>
<evidence type="ECO:0000313" key="1">
    <source>
        <dbReference type="EMBL" id="HAE49368.1"/>
    </source>
</evidence>
<evidence type="ECO:0000313" key="2">
    <source>
        <dbReference type="Proteomes" id="UP000257706"/>
    </source>
</evidence>
<proteinExistence type="predicted"/>
<name>A0A3B9INT8_9PROT</name>
<dbReference type="EMBL" id="DMAI01000302">
    <property type="protein sequence ID" value="HAE49368.1"/>
    <property type="molecule type" value="Genomic_DNA"/>
</dbReference>